<accession>A0A1C3CW08</accession>
<evidence type="ECO:0000256" key="5">
    <source>
        <dbReference type="ARBA" id="ARBA00022516"/>
    </source>
</evidence>
<comment type="pathway">
    <text evidence="2 13">Glycolipid biosynthesis; lipid IV(A) biosynthesis; lipid IV(A) from (3R)-3-hydroxytetradecanoyl-[acyl-carrier-protein] and UDP-N-acetyl-alpha-D-glucosamine: step 6/6.</text>
</comment>
<evidence type="ECO:0000256" key="1">
    <source>
        <dbReference type="ARBA" id="ARBA00002274"/>
    </source>
</evidence>
<evidence type="ECO:0000256" key="7">
    <source>
        <dbReference type="ARBA" id="ARBA00022679"/>
    </source>
</evidence>
<dbReference type="InterPro" id="IPR003758">
    <property type="entry name" value="LpxK"/>
</dbReference>
<dbReference type="EMBL" id="MBDL01000010">
    <property type="protein sequence ID" value="ODA12881.1"/>
    <property type="molecule type" value="Genomic_DNA"/>
</dbReference>
<comment type="function">
    <text evidence="1 13">Transfers the gamma-phosphate of ATP to the 4'-position of a tetraacyldisaccharide 1-phosphate intermediate (termed DS-1-P) to form tetraacyldisaccharide 1,4'-bis-phosphate (lipid IVA).</text>
</comment>
<proteinExistence type="inferred from homology"/>
<dbReference type="GO" id="GO:0005524">
    <property type="term" value="F:ATP binding"/>
    <property type="evidence" value="ECO:0007669"/>
    <property type="project" value="UniProtKB-UniRule"/>
</dbReference>
<evidence type="ECO:0000256" key="13">
    <source>
        <dbReference type="HAMAP-Rule" id="MF_00409"/>
    </source>
</evidence>
<keyword evidence="6 13" id="KW-0441">Lipid A biosynthesis</keyword>
<dbReference type="Proteomes" id="UP000186553">
    <property type="component" value="Unassembled WGS sequence"/>
</dbReference>
<dbReference type="NCBIfam" id="TIGR00682">
    <property type="entry name" value="lpxK"/>
    <property type="match status" value="1"/>
</dbReference>
<keyword evidence="8 13" id="KW-0547">Nucleotide-binding</keyword>
<evidence type="ECO:0000256" key="12">
    <source>
        <dbReference type="ARBA" id="ARBA00029757"/>
    </source>
</evidence>
<comment type="catalytic activity">
    <reaction evidence="13">
        <text>a lipid A disaccharide + ATP = a lipid IVA + ADP + H(+)</text>
        <dbReference type="Rhea" id="RHEA:67840"/>
        <dbReference type="ChEBI" id="CHEBI:15378"/>
        <dbReference type="ChEBI" id="CHEBI:30616"/>
        <dbReference type="ChEBI" id="CHEBI:176343"/>
        <dbReference type="ChEBI" id="CHEBI:176425"/>
        <dbReference type="ChEBI" id="CHEBI:456216"/>
        <dbReference type="EC" id="2.7.1.130"/>
    </reaction>
</comment>
<dbReference type="Pfam" id="PF02606">
    <property type="entry name" value="LpxK"/>
    <property type="match status" value="1"/>
</dbReference>
<dbReference type="SUPFAM" id="SSF52540">
    <property type="entry name" value="P-loop containing nucleoside triphosphate hydrolases"/>
    <property type="match status" value="1"/>
</dbReference>
<name>A0A1C3CW08_9GAMM</name>
<gene>
    <name evidence="13" type="primary">lpxK</name>
    <name evidence="14" type="ORF">BBP83_10060</name>
</gene>
<keyword evidence="7 13" id="KW-0808">Transferase</keyword>
<organism evidence="14 15">
    <name type="scientific">Acinetobacter celticus</name>
    <dbReference type="NCBI Taxonomy" id="1891224"/>
    <lineage>
        <taxon>Bacteria</taxon>
        <taxon>Pseudomonadati</taxon>
        <taxon>Pseudomonadota</taxon>
        <taxon>Gammaproteobacteria</taxon>
        <taxon>Moraxellales</taxon>
        <taxon>Moraxellaceae</taxon>
        <taxon>Acinetobacter</taxon>
    </lineage>
</organism>
<comment type="similarity">
    <text evidence="13">Belongs to the LpxK family.</text>
</comment>
<evidence type="ECO:0000313" key="15">
    <source>
        <dbReference type="Proteomes" id="UP000186553"/>
    </source>
</evidence>
<evidence type="ECO:0000256" key="10">
    <source>
        <dbReference type="ARBA" id="ARBA00022840"/>
    </source>
</evidence>
<dbReference type="UniPathway" id="UPA00359">
    <property type="reaction ID" value="UER00482"/>
</dbReference>
<dbReference type="EC" id="2.7.1.130" evidence="3 13"/>
<dbReference type="HAMAP" id="MF_00409">
    <property type="entry name" value="LpxK"/>
    <property type="match status" value="1"/>
</dbReference>
<dbReference type="RefSeq" id="WP_068888475.1">
    <property type="nucleotide sequence ID" value="NZ_CBCRUU010000018.1"/>
</dbReference>
<dbReference type="InterPro" id="IPR027417">
    <property type="entry name" value="P-loop_NTPase"/>
</dbReference>
<sequence>MSVAQFIQDAWNKQAKWLIVLRPLSWLYRGGFLLNKNLYKTGLKQSYTAPVPVMVIGNITVGGSGKTPLLIHLVKYLQNHKIRLGVISRGYGGKGPFPAYVGLDAEAHVVGDEPMLIVQSTGVPMAVGSNRQKSIELLLSKHALDLIICDDGLQHWALERQLEWIVLDNNRGLGNEKILPEGYLREPKCRLKNSTVIEHATAPQLPLNMHLEASEPYLLNGQLNQPFNLEACFYAVSGIGFPQRFYQTLEKMGLQQFQGHEFPDHHEYELDDLQFEDSNPIITTEKDAVKILPLLKKNPHFKREIWVVPVDAVLSQACYETLKLQLEQLGIKFNQGSFE</sequence>
<dbReference type="GO" id="GO:0009245">
    <property type="term" value="P:lipid A biosynthetic process"/>
    <property type="evidence" value="ECO:0007669"/>
    <property type="project" value="UniProtKB-UniRule"/>
</dbReference>
<evidence type="ECO:0000256" key="6">
    <source>
        <dbReference type="ARBA" id="ARBA00022556"/>
    </source>
</evidence>
<dbReference type="GO" id="GO:0009029">
    <property type="term" value="F:lipid-A 4'-kinase activity"/>
    <property type="evidence" value="ECO:0007669"/>
    <property type="project" value="UniProtKB-UniRule"/>
</dbReference>
<dbReference type="OrthoDB" id="9766423at2"/>
<evidence type="ECO:0000313" key="14">
    <source>
        <dbReference type="EMBL" id="ODA12881.1"/>
    </source>
</evidence>
<evidence type="ECO:0000256" key="11">
    <source>
        <dbReference type="ARBA" id="ARBA00023098"/>
    </source>
</evidence>
<keyword evidence="9 13" id="KW-0418">Kinase</keyword>
<dbReference type="GO" id="GO:0005886">
    <property type="term" value="C:plasma membrane"/>
    <property type="evidence" value="ECO:0007669"/>
    <property type="project" value="TreeGrafter"/>
</dbReference>
<dbReference type="STRING" id="1891224.BBP83_10060"/>
<evidence type="ECO:0000256" key="4">
    <source>
        <dbReference type="ARBA" id="ARBA00016436"/>
    </source>
</evidence>
<evidence type="ECO:0000256" key="8">
    <source>
        <dbReference type="ARBA" id="ARBA00022741"/>
    </source>
</evidence>
<reference evidence="14 15" key="1">
    <citation type="submission" date="2016-07" db="EMBL/GenBank/DDBJ databases">
        <title>Acinetobacter sp. ANC 4603.</title>
        <authorList>
            <person name="Radolfova-Krizova L."/>
            <person name="Nemec A."/>
        </authorList>
    </citation>
    <scope>NUCLEOTIDE SEQUENCE [LARGE SCALE GENOMIC DNA]</scope>
    <source>
        <strain evidence="14 15">ANC 4603</strain>
    </source>
</reference>
<dbReference type="PANTHER" id="PTHR42724:SF1">
    <property type="entry name" value="TETRAACYLDISACCHARIDE 4'-KINASE, MITOCHONDRIAL-RELATED"/>
    <property type="match status" value="1"/>
</dbReference>
<keyword evidence="5 13" id="KW-0444">Lipid biosynthesis</keyword>
<evidence type="ECO:0000256" key="3">
    <source>
        <dbReference type="ARBA" id="ARBA00012071"/>
    </source>
</evidence>
<protein>
    <recommendedName>
        <fullName evidence="4 13">Tetraacyldisaccharide 4'-kinase</fullName>
        <ecNumber evidence="3 13">2.7.1.130</ecNumber>
    </recommendedName>
    <alternativeName>
        <fullName evidence="12 13">Lipid A 4'-kinase</fullName>
    </alternativeName>
</protein>
<keyword evidence="10 13" id="KW-0067">ATP-binding</keyword>
<evidence type="ECO:0000256" key="9">
    <source>
        <dbReference type="ARBA" id="ARBA00022777"/>
    </source>
</evidence>
<evidence type="ECO:0000256" key="2">
    <source>
        <dbReference type="ARBA" id="ARBA00004870"/>
    </source>
</evidence>
<dbReference type="GO" id="GO:0009244">
    <property type="term" value="P:lipopolysaccharide core region biosynthetic process"/>
    <property type="evidence" value="ECO:0007669"/>
    <property type="project" value="TreeGrafter"/>
</dbReference>
<feature type="binding site" evidence="13">
    <location>
        <begin position="60"/>
        <end position="67"/>
    </location>
    <ligand>
        <name>ATP</name>
        <dbReference type="ChEBI" id="CHEBI:30616"/>
    </ligand>
</feature>
<keyword evidence="15" id="KW-1185">Reference proteome</keyword>
<comment type="caution">
    <text evidence="14">The sequence shown here is derived from an EMBL/GenBank/DDBJ whole genome shotgun (WGS) entry which is preliminary data.</text>
</comment>
<keyword evidence="11 13" id="KW-0443">Lipid metabolism</keyword>
<dbReference type="AlphaFoldDB" id="A0A1C3CW08"/>
<dbReference type="PANTHER" id="PTHR42724">
    <property type="entry name" value="TETRAACYLDISACCHARIDE 4'-KINASE"/>
    <property type="match status" value="1"/>
</dbReference>